<dbReference type="AlphaFoldDB" id="A0ABD3H3Q2"/>
<dbReference type="PANTHER" id="PTHR13366">
    <property type="entry name" value="MALARIA ANTIGEN-RELATED"/>
    <property type="match status" value="1"/>
</dbReference>
<dbReference type="SUPFAM" id="SSF48371">
    <property type="entry name" value="ARM repeat"/>
    <property type="match status" value="1"/>
</dbReference>
<organism evidence="3 4">
    <name type="scientific">Riccia sorocarpa</name>
    <dbReference type="NCBI Taxonomy" id="122646"/>
    <lineage>
        <taxon>Eukaryota</taxon>
        <taxon>Viridiplantae</taxon>
        <taxon>Streptophyta</taxon>
        <taxon>Embryophyta</taxon>
        <taxon>Marchantiophyta</taxon>
        <taxon>Marchantiopsida</taxon>
        <taxon>Marchantiidae</taxon>
        <taxon>Marchantiales</taxon>
        <taxon>Ricciaceae</taxon>
        <taxon>Riccia</taxon>
    </lineage>
</organism>
<evidence type="ECO:0000313" key="3">
    <source>
        <dbReference type="EMBL" id="KAL3684955.1"/>
    </source>
</evidence>
<evidence type="ECO:0000259" key="2">
    <source>
        <dbReference type="Pfam" id="PF13251"/>
    </source>
</evidence>
<dbReference type="InterPro" id="IPR011989">
    <property type="entry name" value="ARM-like"/>
</dbReference>
<dbReference type="PANTHER" id="PTHR13366:SF0">
    <property type="entry name" value="HEAT REPEAT-CONTAINING PROTEIN 6"/>
    <property type="match status" value="1"/>
</dbReference>
<evidence type="ECO:0000313" key="4">
    <source>
        <dbReference type="Proteomes" id="UP001633002"/>
    </source>
</evidence>
<keyword evidence="4" id="KW-1185">Reference proteome</keyword>
<reference evidence="3 4" key="1">
    <citation type="submission" date="2024-09" db="EMBL/GenBank/DDBJ databases">
        <title>Chromosome-scale assembly of Riccia sorocarpa.</title>
        <authorList>
            <person name="Paukszto L."/>
        </authorList>
    </citation>
    <scope>NUCLEOTIDE SEQUENCE [LARGE SCALE GENOMIC DNA]</scope>
    <source>
        <strain evidence="3">LP-2024</strain>
        <tissue evidence="3">Aerial parts of the thallus</tissue>
    </source>
</reference>
<comment type="caution">
    <text evidence="3">The sequence shown here is derived from an EMBL/GenBank/DDBJ whole genome shotgun (WGS) entry which is preliminary data.</text>
</comment>
<dbReference type="Pfam" id="PF13251">
    <property type="entry name" value="DUF4042"/>
    <property type="match status" value="1"/>
</dbReference>
<proteinExistence type="predicted"/>
<protein>
    <recommendedName>
        <fullName evidence="2">DUF4042 domain-containing protein</fullName>
    </recommendedName>
</protein>
<feature type="region of interest" description="Disordered" evidence="1">
    <location>
        <begin position="1"/>
        <end position="40"/>
    </location>
</feature>
<name>A0ABD3H3Q2_9MARC</name>
<dbReference type="Proteomes" id="UP001633002">
    <property type="component" value="Unassembled WGS sequence"/>
</dbReference>
<evidence type="ECO:0000256" key="1">
    <source>
        <dbReference type="SAM" id="MobiDB-lite"/>
    </source>
</evidence>
<dbReference type="InterPro" id="IPR052107">
    <property type="entry name" value="HEAT6"/>
</dbReference>
<feature type="region of interest" description="Disordered" evidence="1">
    <location>
        <begin position="289"/>
        <end position="335"/>
    </location>
</feature>
<accession>A0ABD3H3Q2</accession>
<dbReference type="Gene3D" id="1.25.10.10">
    <property type="entry name" value="Leucine-rich Repeat Variant"/>
    <property type="match status" value="2"/>
</dbReference>
<feature type="compositionally biased region" description="Basic and acidic residues" evidence="1">
    <location>
        <begin position="1"/>
        <end position="18"/>
    </location>
</feature>
<dbReference type="EMBL" id="JBJQOH010000006">
    <property type="protein sequence ID" value="KAL3684955.1"/>
    <property type="molecule type" value="Genomic_DNA"/>
</dbReference>
<feature type="region of interest" description="Disordered" evidence="1">
    <location>
        <begin position="82"/>
        <end position="103"/>
    </location>
</feature>
<dbReference type="InterPro" id="IPR025283">
    <property type="entry name" value="DUF4042"/>
</dbReference>
<sequence length="1120" mass="121866">MGSGEYHRESWPERDSKRRAQTPAVVTGREKFKLSPPISPTEGSKVGMLGRAAVPIFCVSDLAIMSFIPRDPFRRWLLETMNAQQQGPSPRVEGDPSSAPKHHYPATHSCENLKTIVQITHEHGGQMAAEEANALLRQLLPLIRFPDLSGTSYSKGMSGRWTEGASSRSIDSRTKVTEDDMEAQKLVLTAVGNLFSRSGNNVQKETWIAVVKMLRFMLEAIVSGKVIEDSVASRFYAAVLRCAHLVLSDNKGSVEEHIPSLVGGLRAFFTYGLSSTSSLVNKGGQVTAAVRKPGSWQEPSSTSQERGAYRPPHLRGKAQASRSSGSRTGGNEGYIGDYDGQGWGGGFSSDSEQSDSDAHLDDADRFKSSKVRTNAILSIQAIARADPKILHAHWMTLLPTQDVFQPRPYQATLLTVLLNDPVMKARMAAASTLACMLEGPARAFLQVAEHREIARSKSFTTLSSSLGQLVIQLHIGLLHVISNEPPGVLVVSALKALSLLVSASPYSRLPQEMLPWTICTVHRRLREFFYLSIDQGSMMLSVASVLLWAVLLLLPMLLQCSTFRNPKALKNTIHTYPAVVASYWEQISSSIAATIQLASSCSTGSGEAGHQYFRQLQMSSANGQTARLAEDKVVHSAIKLLDESLRAVSGYKGTDESLDDGLYQNPSPFLIQKAVRLVSQHLQDGIQSETDSRAGVKLWMEAVDKHLPLTLSHSAPMVRGAALTCFAGLTSAVFCSLPADKQNYVLSTLTYAAWNDDTPAVRSAACRAIGVVVGFPQIAESDQELERAVKVVLASTNDSSVSVRITASWALANICDALRSTAERKDDLGPIYLCLGHLADCALKAAKDCDKVRANAVRALGNLARFANFSDQTAHVQWNVCHALGNLFLNKTINLSRTTCILLLLLRDSSNYKIRIHAASALAVPASREDYGESFTDVVKGLIHALETIDSEHDSAPTGFKYIRALTEQLTTTVVHVLGLSKPDDFLYLREVLSKRSAFILDFFTVLCASVGSSGLRDAYDDTGVLERMAEVNISQMAAACSSKGHSAYDDKPLPPPKEKRRYGLQLDEAAGSSGGIGQRVEDLQKAVRAVADMYRYGDNTPTALSWDSLFLQVSASIFC</sequence>
<dbReference type="InterPro" id="IPR016024">
    <property type="entry name" value="ARM-type_fold"/>
</dbReference>
<feature type="domain" description="DUF4042" evidence="2">
    <location>
        <begin position="370"/>
        <end position="529"/>
    </location>
</feature>
<gene>
    <name evidence="3" type="ORF">R1sor_002977</name>
</gene>